<dbReference type="Pfam" id="PF00271">
    <property type="entry name" value="Helicase_C"/>
    <property type="match status" value="1"/>
</dbReference>
<dbReference type="Pfam" id="PF17764">
    <property type="entry name" value="PriA_3primeBD"/>
    <property type="match status" value="1"/>
</dbReference>
<dbReference type="PANTHER" id="PTHR30580">
    <property type="entry name" value="PRIMOSOMAL PROTEIN N"/>
    <property type="match status" value="1"/>
</dbReference>
<dbReference type="FunFam" id="3.40.50.300:FF:000489">
    <property type="entry name" value="Primosome assembly protein PriA"/>
    <property type="match status" value="1"/>
</dbReference>
<keyword evidence="9 12" id="KW-0238">DNA-binding</keyword>
<dbReference type="InterPro" id="IPR040498">
    <property type="entry name" value="PriA_CRR"/>
</dbReference>
<dbReference type="CDD" id="cd17929">
    <property type="entry name" value="DEXHc_priA"/>
    <property type="match status" value="1"/>
</dbReference>
<dbReference type="GO" id="GO:0043138">
    <property type="term" value="F:3'-5' DNA helicase activity"/>
    <property type="evidence" value="ECO:0007669"/>
    <property type="project" value="UniProtKB-EC"/>
</dbReference>
<dbReference type="SMART" id="SM00490">
    <property type="entry name" value="HELICc"/>
    <property type="match status" value="1"/>
</dbReference>
<evidence type="ECO:0000256" key="3">
    <source>
        <dbReference type="ARBA" id="ARBA00022723"/>
    </source>
</evidence>
<comment type="similarity">
    <text evidence="12">Belongs to the helicase family. PriA subfamily.</text>
</comment>
<dbReference type="GO" id="GO:1990077">
    <property type="term" value="C:primosome complex"/>
    <property type="evidence" value="ECO:0007669"/>
    <property type="project" value="UniProtKB-UniRule"/>
</dbReference>
<dbReference type="InterPro" id="IPR041236">
    <property type="entry name" value="PriA_C"/>
</dbReference>
<comment type="function">
    <text evidence="12">Initiates the restart of stalled replication forks, which reloads the replicative helicase on sites other than the origin of replication. Recognizes and binds to abandoned replication forks and remodels them to uncover a helicase loading site. Promotes assembly of the primosome at these replication forks.</text>
</comment>
<keyword evidence="4 12" id="KW-0547">Nucleotide-binding</keyword>
<comment type="cofactor">
    <cofactor evidence="12">
        <name>Zn(2+)</name>
        <dbReference type="ChEBI" id="CHEBI:29105"/>
    </cofactor>
    <text evidence="12">Binds 2 zinc ions per subunit.</text>
</comment>
<feature type="binding site" evidence="12">
    <location>
        <position position="375"/>
    </location>
    <ligand>
        <name>Zn(2+)</name>
        <dbReference type="ChEBI" id="CHEBI:29105"/>
        <label>1</label>
    </ligand>
</feature>
<evidence type="ECO:0000256" key="5">
    <source>
        <dbReference type="ARBA" id="ARBA00022801"/>
    </source>
</evidence>
<comment type="subunit">
    <text evidence="12">Component of the replication restart primosome.</text>
</comment>
<proteinExistence type="inferred from homology"/>
<evidence type="ECO:0000256" key="9">
    <source>
        <dbReference type="ARBA" id="ARBA00023125"/>
    </source>
</evidence>
<dbReference type="GO" id="GO:0006310">
    <property type="term" value="P:DNA recombination"/>
    <property type="evidence" value="ECO:0007669"/>
    <property type="project" value="InterPro"/>
</dbReference>
<sequence>MVKLAPNAQAVFAEVAIPIPLRQTFTYRVPSELVPDLTVGAAVMVPFGRRKVQGFVVALKPESELKQIKEIESLSGDSLPTSILNLAQWIAGYYLASLGEVLRAALPAGLGKKTREREWTEFPEDPPFVLGDEQAQAVKAIEGALSPAKSQSFLLHGETGSGKTEVYLRAAEATIAAGRKVLVLIPEIALSQQMVHRFQRRFGDRVALWHSALTASMRREVFNRTRSGDLDILVGARSAILAPLPDVGLIVVDEEHETAYKQGESPRYHARDVALVRGRQEKAVVILGSATPALETYKNAQGGKLTLLRMHQRFGQGLAPQVEIVPLPKKEPRKAAPISMIFGDRLRDELAKNLSAGSQTILFLNRRGHSTVVQCEECQTAVPCRHCDIALTFHASDQRLRCHYCGASRRLPLPCPEECGGEVSVMKGVGTQRVESEVTRLFPMARVLRLDTDTARKRGSTKDTIEKFRRREADILLGTQMVAKGLDFPLVTLVGVINADTQLNLPDFRSAERTFQLLAQVAGRSGRGEHLGRVIFQTNHPDHDALVTAARQDYEEFYKREIARRKDGPALYPPHVRLINLLIDGKKEEAVIDLADKVVRHFDRHPTLTHQVAVLGPAPQPLSRLKSQYRWHITLRSESSKALHELAEVALAFAKEETSSVRLAVDVDPVSML</sequence>
<dbReference type="InterPro" id="IPR014001">
    <property type="entry name" value="Helicase_ATP-bd"/>
</dbReference>
<dbReference type="PROSITE" id="PS00675">
    <property type="entry name" value="SIGMA54_INTERACT_1"/>
    <property type="match status" value="1"/>
</dbReference>
<dbReference type="InterPro" id="IPR011545">
    <property type="entry name" value="DEAD/DEAH_box_helicase_dom"/>
</dbReference>
<evidence type="ECO:0000256" key="12">
    <source>
        <dbReference type="HAMAP-Rule" id="MF_00983"/>
    </source>
</evidence>
<dbReference type="SUPFAM" id="SSF52540">
    <property type="entry name" value="P-loop containing nucleoside triphosphate hydrolases"/>
    <property type="match status" value="2"/>
</dbReference>
<comment type="caution">
    <text evidence="12">Lacks conserved residue(s) required for the propagation of feature annotation.</text>
</comment>
<dbReference type="Pfam" id="PF18319">
    <property type="entry name" value="Zn_ribbon_PriA"/>
    <property type="match status" value="1"/>
</dbReference>
<feature type="binding site" evidence="12">
    <location>
        <position position="415"/>
    </location>
    <ligand>
        <name>Zn(2+)</name>
        <dbReference type="ChEBI" id="CHEBI:29105"/>
        <label>1</label>
    </ligand>
</feature>
<dbReference type="Pfam" id="PF00270">
    <property type="entry name" value="DEAD"/>
    <property type="match status" value="1"/>
</dbReference>
<dbReference type="Proteomes" id="UP000547674">
    <property type="component" value="Unassembled WGS sequence"/>
</dbReference>
<dbReference type="InterPro" id="IPR041222">
    <property type="entry name" value="PriA_3primeBD"/>
</dbReference>
<comment type="catalytic activity">
    <reaction evidence="12">
        <text>Couples ATP hydrolysis with the unwinding of duplex DNA by translocating in the 3'-5' direction.</text>
        <dbReference type="EC" id="5.6.2.4"/>
    </reaction>
</comment>
<dbReference type="GO" id="GO:0005524">
    <property type="term" value="F:ATP binding"/>
    <property type="evidence" value="ECO:0007669"/>
    <property type="project" value="UniProtKB-UniRule"/>
</dbReference>
<dbReference type="CDD" id="cd18804">
    <property type="entry name" value="SF2_C_priA"/>
    <property type="match status" value="1"/>
</dbReference>
<evidence type="ECO:0000256" key="2">
    <source>
        <dbReference type="ARBA" id="ARBA00022705"/>
    </source>
</evidence>
<feature type="binding site" evidence="12">
    <location>
        <position position="387"/>
    </location>
    <ligand>
        <name>Zn(2+)</name>
        <dbReference type="ChEBI" id="CHEBI:29105"/>
        <label>2</label>
    </ligand>
</feature>
<feature type="binding site" evidence="12">
    <location>
        <position position="384"/>
    </location>
    <ligand>
        <name>Zn(2+)</name>
        <dbReference type="ChEBI" id="CHEBI:29105"/>
        <label>2</label>
    </ligand>
</feature>
<keyword evidence="3 12" id="KW-0479">Metal-binding</keyword>
<evidence type="ECO:0000256" key="1">
    <source>
        <dbReference type="ARBA" id="ARBA00022515"/>
    </source>
</evidence>
<keyword evidence="5 12" id="KW-0378">Hydrolase</keyword>
<evidence type="ECO:0000256" key="7">
    <source>
        <dbReference type="ARBA" id="ARBA00022833"/>
    </source>
</evidence>
<dbReference type="GO" id="GO:0003677">
    <property type="term" value="F:DNA binding"/>
    <property type="evidence" value="ECO:0007669"/>
    <property type="project" value="UniProtKB-UniRule"/>
</dbReference>
<protein>
    <recommendedName>
        <fullName evidence="12">Replication restart protein PriA</fullName>
    </recommendedName>
    <alternativeName>
        <fullName evidence="12">ATP-dependent DNA helicase PriA</fullName>
        <ecNumber evidence="12">5.6.2.4</ecNumber>
    </alternativeName>
    <alternativeName>
        <fullName evidence="12">DNA 3'-5' helicase PriA</fullName>
    </alternativeName>
</protein>
<comment type="catalytic activity">
    <reaction evidence="11 12">
        <text>ATP + H2O = ADP + phosphate + H(+)</text>
        <dbReference type="Rhea" id="RHEA:13065"/>
        <dbReference type="ChEBI" id="CHEBI:15377"/>
        <dbReference type="ChEBI" id="CHEBI:15378"/>
        <dbReference type="ChEBI" id="CHEBI:30616"/>
        <dbReference type="ChEBI" id="CHEBI:43474"/>
        <dbReference type="ChEBI" id="CHEBI:456216"/>
        <dbReference type="EC" id="5.6.2.4"/>
    </reaction>
</comment>
<dbReference type="NCBIfam" id="TIGR00595">
    <property type="entry name" value="priA"/>
    <property type="match status" value="1"/>
</dbReference>
<keyword evidence="8 12" id="KW-0067">ATP-binding</keyword>
<dbReference type="InterPro" id="IPR005259">
    <property type="entry name" value="PriA"/>
</dbReference>
<organism evidence="15 16">
    <name type="scientific">Eiseniibacteriota bacterium</name>
    <dbReference type="NCBI Taxonomy" id="2212470"/>
    <lineage>
        <taxon>Bacteria</taxon>
        <taxon>Candidatus Eiseniibacteriota</taxon>
    </lineage>
</organism>
<comment type="caution">
    <text evidence="15">The sequence shown here is derived from an EMBL/GenBank/DDBJ whole genome shotgun (WGS) entry which is preliminary data.</text>
</comment>
<evidence type="ECO:0000259" key="13">
    <source>
        <dbReference type="PROSITE" id="PS51192"/>
    </source>
</evidence>
<dbReference type="PROSITE" id="PS51194">
    <property type="entry name" value="HELICASE_CTER"/>
    <property type="match status" value="1"/>
</dbReference>
<dbReference type="HAMAP" id="MF_00983">
    <property type="entry name" value="PriA"/>
    <property type="match status" value="1"/>
</dbReference>
<gene>
    <name evidence="12 15" type="primary">priA</name>
    <name evidence="15" type="ORF">HKN21_12025</name>
</gene>
<evidence type="ECO:0000256" key="10">
    <source>
        <dbReference type="ARBA" id="ARBA00023235"/>
    </source>
</evidence>
<keyword evidence="10 12" id="KW-0413">Isomerase</keyword>
<feature type="binding site" evidence="12">
    <location>
        <position position="378"/>
    </location>
    <ligand>
        <name>Zn(2+)</name>
        <dbReference type="ChEBI" id="CHEBI:29105"/>
        <label>1</label>
    </ligand>
</feature>
<dbReference type="GO" id="GO:0008270">
    <property type="term" value="F:zinc ion binding"/>
    <property type="evidence" value="ECO:0007669"/>
    <property type="project" value="UniProtKB-UniRule"/>
</dbReference>
<keyword evidence="6 12" id="KW-0347">Helicase</keyword>
<dbReference type="EMBL" id="JABDJR010000485">
    <property type="protein sequence ID" value="NNF07479.1"/>
    <property type="molecule type" value="Genomic_DNA"/>
</dbReference>
<keyword evidence="2 12" id="KW-0235">DNA replication</keyword>
<dbReference type="Pfam" id="PF18074">
    <property type="entry name" value="PriA_C"/>
    <property type="match status" value="1"/>
</dbReference>
<reference evidence="15 16" key="1">
    <citation type="submission" date="2020-03" db="EMBL/GenBank/DDBJ databases">
        <title>Metabolic flexibility allows generalist bacteria to become dominant in a frequently disturbed ecosystem.</title>
        <authorList>
            <person name="Chen Y.-J."/>
            <person name="Leung P.M."/>
            <person name="Bay S.K."/>
            <person name="Hugenholtz P."/>
            <person name="Kessler A.J."/>
            <person name="Shelley G."/>
            <person name="Waite D.W."/>
            <person name="Cook P.L."/>
            <person name="Greening C."/>
        </authorList>
    </citation>
    <scope>NUCLEOTIDE SEQUENCE [LARGE SCALE GENOMIC DNA]</scope>
    <source>
        <strain evidence="15">SS_bin_28</strain>
    </source>
</reference>
<dbReference type="InterPro" id="IPR027417">
    <property type="entry name" value="P-loop_NTPase"/>
</dbReference>
<dbReference type="InterPro" id="IPR025662">
    <property type="entry name" value="Sigma_54_int_dom_ATP-bd_1"/>
</dbReference>
<dbReference type="AlphaFoldDB" id="A0A7Y2ECS9"/>
<evidence type="ECO:0000256" key="4">
    <source>
        <dbReference type="ARBA" id="ARBA00022741"/>
    </source>
</evidence>
<name>A0A7Y2ECS9_UNCEI</name>
<feature type="binding site" evidence="12">
    <location>
        <position position="402"/>
    </location>
    <ligand>
        <name>Zn(2+)</name>
        <dbReference type="ChEBI" id="CHEBI:29105"/>
        <label>2</label>
    </ligand>
</feature>
<evidence type="ECO:0000256" key="8">
    <source>
        <dbReference type="ARBA" id="ARBA00022840"/>
    </source>
</evidence>
<evidence type="ECO:0000256" key="11">
    <source>
        <dbReference type="ARBA" id="ARBA00048988"/>
    </source>
</evidence>
<keyword evidence="7 12" id="KW-0862">Zinc</keyword>
<dbReference type="GO" id="GO:0016787">
    <property type="term" value="F:hydrolase activity"/>
    <property type="evidence" value="ECO:0007669"/>
    <property type="project" value="UniProtKB-KW"/>
</dbReference>
<dbReference type="InterPro" id="IPR001650">
    <property type="entry name" value="Helicase_C-like"/>
</dbReference>
<feature type="domain" description="Helicase ATP-binding" evidence="13">
    <location>
        <begin position="144"/>
        <end position="310"/>
    </location>
</feature>
<dbReference type="PANTHER" id="PTHR30580:SF0">
    <property type="entry name" value="PRIMOSOMAL PROTEIN N"/>
    <property type="match status" value="1"/>
</dbReference>
<evidence type="ECO:0000259" key="14">
    <source>
        <dbReference type="PROSITE" id="PS51194"/>
    </source>
</evidence>
<dbReference type="GO" id="GO:0006270">
    <property type="term" value="P:DNA replication initiation"/>
    <property type="evidence" value="ECO:0007669"/>
    <property type="project" value="TreeGrafter"/>
</dbReference>
<dbReference type="FunFam" id="3.40.1440.60:FF:000001">
    <property type="entry name" value="Primosomal protein N"/>
    <property type="match status" value="1"/>
</dbReference>
<dbReference type="EC" id="5.6.2.4" evidence="12"/>
<dbReference type="Gene3D" id="3.40.50.300">
    <property type="entry name" value="P-loop containing nucleotide triphosphate hydrolases"/>
    <property type="match status" value="2"/>
</dbReference>
<accession>A0A7Y2ECS9</accession>
<feature type="binding site" evidence="12">
    <location>
        <position position="405"/>
    </location>
    <ligand>
        <name>Zn(2+)</name>
        <dbReference type="ChEBI" id="CHEBI:29105"/>
        <label>2</label>
    </ligand>
</feature>
<dbReference type="GO" id="GO:0006302">
    <property type="term" value="P:double-strand break repair"/>
    <property type="evidence" value="ECO:0007669"/>
    <property type="project" value="InterPro"/>
</dbReference>
<dbReference type="SMART" id="SM00487">
    <property type="entry name" value="DEXDc"/>
    <property type="match status" value="1"/>
</dbReference>
<dbReference type="PROSITE" id="PS51192">
    <property type="entry name" value="HELICASE_ATP_BIND_1"/>
    <property type="match status" value="1"/>
</dbReference>
<evidence type="ECO:0000313" key="16">
    <source>
        <dbReference type="Proteomes" id="UP000547674"/>
    </source>
</evidence>
<dbReference type="Gene3D" id="3.40.1440.60">
    <property type="entry name" value="PriA, 3(prime) DNA-binding domain"/>
    <property type="match status" value="1"/>
</dbReference>
<evidence type="ECO:0000256" key="6">
    <source>
        <dbReference type="ARBA" id="ARBA00022806"/>
    </source>
</evidence>
<dbReference type="InterPro" id="IPR042115">
    <property type="entry name" value="PriA_3primeBD_sf"/>
</dbReference>
<feature type="domain" description="Helicase C-terminal" evidence="14">
    <location>
        <begin position="407"/>
        <end position="580"/>
    </location>
</feature>
<keyword evidence="1 12" id="KW-0639">Primosome</keyword>
<dbReference type="GO" id="GO:0006269">
    <property type="term" value="P:DNA replication, synthesis of primer"/>
    <property type="evidence" value="ECO:0007669"/>
    <property type="project" value="UniProtKB-KW"/>
</dbReference>
<evidence type="ECO:0000313" key="15">
    <source>
        <dbReference type="EMBL" id="NNF07479.1"/>
    </source>
</evidence>